<dbReference type="Pfam" id="PF02637">
    <property type="entry name" value="GatB_Yqey"/>
    <property type="match status" value="1"/>
</dbReference>
<dbReference type="NCBIfam" id="TIGR00133">
    <property type="entry name" value="gatB"/>
    <property type="match status" value="1"/>
</dbReference>
<dbReference type="GO" id="GO:0030956">
    <property type="term" value="C:glutamyl-tRNA(Gln) amidotransferase complex"/>
    <property type="evidence" value="ECO:0007669"/>
    <property type="project" value="UniProtKB-UniRule"/>
</dbReference>
<protein>
    <recommendedName>
        <fullName evidence="9">Glutamyl-tRNA(Gln) amidotransferase subunit B, chloroplastic/mitochondrial</fullName>
        <shortName evidence="9">Glu-AdT subunit B</shortName>
        <ecNumber evidence="9">6.3.5.-</ecNumber>
    </recommendedName>
</protein>
<comment type="subcellular location">
    <subcellularLocation>
        <location evidence="9">Mitochondrion</location>
    </subcellularLocation>
    <subcellularLocation>
        <location evidence="9">Plastid</location>
        <location evidence="9">Chloroplast</location>
    </subcellularLocation>
</comment>
<comment type="catalytic activity">
    <reaction evidence="8 9">
        <text>L-glutamyl-tRNA(Gln) + L-glutamine + ATP + H2O = L-glutaminyl-tRNA(Gln) + L-glutamate + ADP + phosphate + H(+)</text>
        <dbReference type="Rhea" id="RHEA:17521"/>
        <dbReference type="Rhea" id="RHEA-COMP:9681"/>
        <dbReference type="Rhea" id="RHEA-COMP:9684"/>
        <dbReference type="ChEBI" id="CHEBI:15377"/>
        <dbReference type="ChEBI" id="CHEBI:15378"/>
        <dbReference type="ChEBI" id="CHEBI:29985"/>
        <dbReference type="ChEBI" id="CHEBI:30616"/>
        <dbReference type="ChEBI" id="CHEBI:43474"/>
        <dbReference type="ChEBI" id="CHEBI:58359"/>
        <dbReference type="ChEBI" id="CHEBI:78520"/>
        <dbReference type="ChEBI" id="CHEBI:78521"/>
        <dbReference type="ChEBI" id="CHEBI:456216"/>
    </reaction>
</comment>
<dbReference type="EMBL" id="HBIS01009634">
    <property type="protein sequence ID" value="CAE0613929.1"/>
    <property type="molecule type" value="Transcribed_RNA"/>
</dbReference>
<comment type="function">
    <text evidence="9">Allows the formation of correctly charged Gln-tRNA(Gln) through the transamidation of misacylated Glu-tRNA(Gln) in chloroplasts and mitochondria. The reaction takes place in the presence of glutamine and ATP through an activated gamma-phospho-Glu-tRNA(Gln).</text>
</comment>
<evidence type="ECO:0000256" key="3">
    <source>
        <dbReference type="ARBA" id="ARBA00022741"/>
    </source>
</evidence>
<comment type="subunit">
    <text evidence="9">Subunit of the heterotrimeric GatCAB amidotransferase (AdT) complex, composed of A, B and C subunits.</text>
</comment>
<reference evidence="11" key="1">
    <citation type="submission" date="2021-01" db="EMBL/GenBank/DDBJ databases">
        <authorList>
            <person name="Corre E."/>
            <person name="Pelletier E."/>
            <person name="Niang G."/>
            <person name="Scheremetjew M."/>
            <person name="Finn R."/>
            <person name="Kale V."/>
            <person name="Holt S."/>
            <person name="Cochrane G."/>
            <person name="Meng A."/>
            <person name="Brown T."/>
            <person name="Cohen L."/>
        </authorList>
    </citation>
    <scope>NUCLEOTIDE SEQUENCE</scope>
    <source>
        <strain evidence="11">CCMP1897</strain>
    </source>
</reference>
<dbReference type="GO" id="GO:0050567">
    <property type="term" value="F:glutaminyl-tRNA synthase (glutamine-hydrolyzing) activity"/>
    <property type="evidence" value="ECO:0007669"/>
    <property type="project" value="UniProtKB-UniRule"/>
</dbReference>
<feature type="domain" description="Asn/Gln amidotransferase" evidence="10">
    <location>
        <begin position="344"/>
        <end position="491"/>
    </location>
</feature>
<evidence type="ECO:0000313" key="11">
    <source>
        <dbReference type="EMBL" id="CAE0613929.1"/>
    </source>
</evidence>
<dbReference type="NCBIfam" id="NF004012">
    <property type="entry name" value="PRK05477.1-2"/>
    <property type="match status" value="1"/>
</dbReference>
<dbReference type="InterPro" id="IPR017958">
    <property type="entry name" value="Gln-tRNA_amidoTrfase_suB_CS"/>
</dbReference>
<evidence type="ECO:0000259" key="10">
    <source>
        <dbReference type="SMART" id="SM00845"/>
    </source>
</evidence>
<sequence>MGVATHARDGYEAVVGVETHVQLSTKTKAFCACPASYGAEPNAHICPVCAGLPGALPRANGDALRRAAALGMALGCQLNLHSRFDRKQYFYADLPKGYQISQHEVPIAQSGIIHVRAPGSSEPTPVRITRAHMEEDSGKSVHDGTAGNLASATQSKIDLNRAGVPLVEIVSEPDMRSGQEAAEYATELRRIVRYLGVGNGNMQEGSLRCDVNVSVRQKGTKELGTKVEIKNMNSFAAMQKAVDFEVERQVQLLESGKGDLICQETRLWDESVQATKIMRKKEGLADYRYFPEPDLPDIMLTEEFVEEIRNGMPELPHEKRMRYLELGLPLSDALTLADDRGIASFFDACLEEGAAPKVAGNWILNDIAKYLSEEKVNIEDAKLTPAALAEMVSMIEGQVISGKIAKEILPILLQEGGNPKVLVEERGLVQISDTGAIEAMIDEVLAANPKQLEQFRSGRDKLQGFFVGQVMKKSQGKANPALINKILLPKLRGEA</sequence>
<organism evidence="11">
    <name type="scientific">Picocystis salinarum</name>
    <dbReference type="NCBI Taxonomy" id="88271"/>
    <lineage>
        <taxon>Eukaryota</taxon>
        <taxon>Viridiplantae</taxon>
        <taxon>Chlorophyta</taxon>
        <taxon>Picocystophyceae</taxon>
        <taxon>Picocystales</taxon>
        <taxon>Picocystaceae</taxon>
        <taxon>Picocystis</taxon>
    </lineage>
</organism>
<comment type="similarity">
    <text evidence="1 9">Belongs to the GatB/GatE family. GatB subfamily.</text>
</comment>
<proteinExistence type="inferred from homology"/>
<keyword evidence="9" id="KW-0934">Plastid</keyword>
<dbReference type="HAMAP" id="MF_00121">
    <property type="entry name" value="GatB"/>
    <property type="match status" value="1"/>
</dbReference>
<dbReference type="PANTHER" id="PTHR11659">
    <property type="entry name" value="GLUTAMYL-TRNA GLN AMIDOTRANSFERASE SUBUNIT B MITOCHONDRIAL AND PROKARYOTIC PET112-RELATED"/>
    <property type="match status" value="1"/>
</dbReference>
<keyword evidence="5 9" id="KW-0648">Protein biosynthesis</keyword>
<keyword evidence="4 9" id="KW-0067">ATP-binding</keyword>
<dbReference type="AlphaFoldDB" id="A0A7S3XFT8"/>
<dbReference type="InterPro" id="IPR023168">
    <property type="entry name" value="GatB_Yqey_C_2"/>
</dbReference>
<dbReference type="EC" id="6.3.5.-" evidence="9"/>
<dbReference type="GO" id="GO:0005739">
    <property type="term" value="C:mitochondrion"/>
    <property type="evidence" value="ECO:0007669"/>
    <property type="project" value="UniProtKB-SubCell"/>
</dbReference>
<dbReference type="Pfam" id="PF02934">
    <property type="entry name" value="GatB_N"/>
    <property type="match status" value="1"/>
</dbReference>
<dbReference type="InterPro" id="IPR006075">
    <property type="entry name" value="Asn/Gln-tRNA_Trfase_suB/E_cat"/>
</dbReference>
<dbReference type="GO" id="GO:0005524">
    <property type="term" value="F:ATP binding"/>
    <property type="evidence" value="ECO:0007669"/>
    <property type="project" value="UniProtKB-KW"/>
</dbReference>
<gene>
    <name evidence="9" type="primary">GATB</name>
    <name evidence="11" type="ORF">PSAL00342_LOCUS7830</name>
</gene>
<dbReference type="GO" id="GO:0070681">
    <property type="term" value="P:glutaminyl-tRNAGln biosynthesis via transamidation"/>
    <property type="evidence" value="ECO:0007669"/>
    <property type="project" value="UniProtKB-UniRule"/>
</dbReference>
<accession>A0A7S3XFT8</accession>
<evidence type="ECO:0000256" key="9">
    <source>
        <dbReference type="HAMAP-Rule" id="MF_03147"/>
    </source>
</evidence>
<dbReference type="InterPro" id="IPR018027">
    <property type="entry name" value="Asn/Gln_amidotransferase"/>
</dbReference>
<dbReference type="Gene3D" id="1.10.10.410">
    <property type="match status" value="1"/>
</dbReference>
<evidence type="ECO:0000256" key="2">
    <source>
        <dbReference type="ARBA" id="ARBA00022598"/>
    </source>
</evidence>
<dbReference type="PANTHER" id="PTHR11659:SF0">
    <property type="entry name" value="GLUTAMYL-TRNA(GLN) AMIDOTRANSFERASE SUBUNIT B, MITOCHONDRIAL"/>
    <property type="match status" value="1"/>
</dbReference>
<evidence type="ECO:0000256" key="1">
    <source>
        <dbReference type="ARBA" id="ARBA00005306"/>
    </source>
</evidence>
<dbReference type="InterPro" id="IPR003789">
    <property type="entry name" value="Asn/Gln_tRNA_amidoTrase-B-like"/>
</dbReference>
<comment type="catalytic activity">
    <reaction evidence="7">
        <text>L-aspartyl-tRNA(Asn) + L-glutamine + ATP + H2O = L-asparaginyl-tRNA(Asn) + L-glutamate + ADP + phosphate + 2 H(+)</text>
        <dbReference type="Rhea" id="RHEA:14513"/>
        <dbReference type="Rhea" id="RHEA-COMP:9674"/>
        <dbReference type="Rhea" id="RHEA-COMP:9677"/>
        <dbReference type="ChEBI" id="CHEBI:15377"/>
        <dbReference type="ChEBI" id="CHEBI:15378"/>
        <dbReference type="ChEBI" id="CHEBI:29985"/>
        <dbReference type="ChEBI" id="CHEBI:30616"/>
        <dbReference type="ChEBI" id="CHEBI:43474"/>
        <dbReference type="ChEBI" id="CHEBI:58359"/>
        <dbReference type="ChEBI" id="CHEBI:78515"/>
        <dbReference type="ChEBI" id="CHEBI:78516"/>
        <dbReference type="ChEBI" id="CHEBI:456216"/>
    </reaction>
</comment>
<keyword evidence="9" id="KW-0150">Chloroplast</keyword>
<name>A0A7S3XFT8_9CHLO</name>
<dbReference type="GO" id="GO:0032543">
    <property type="term" value="P:mitochondrial translation"/>
    <property type="evidence" value="ECO:0007669"/>
    <property type="project" value="UniProtKB-UniRule"/>
</dbReference>
<dbReference type="FunFam" id="1.10.10.410:FF:000001">
    <property type="entry name" value="Aspartyl/glutamyl-tRNA(Asn/Gln) amidotransferase subunit B"/>
    <property type="match status" value="1"/>
</dbReference>
<dbReference type="InterPro" id="IPR014746">
    <property type="entry name" value="Gln_synth/guanido_kin_cat_dom"/>
</dbReference>
<keyword evidence="2 9" id="KW-0436">Ligase</keyword>
<dbReference type="InterPro" id="IPR017959">
    <property type="entry name" value="Asn/Gln-tRNA_amidoTrfase_suB/E"/>
</dbReference>
<keyword evidence="3 9" id="KW-0547">Nucleotide-binding</keyword>
<dbReference type="InterPro" id="IPR004413">
    <property type="entry name" value="GatB"/>
</dbReference>
<dbReference type="SUPFAM" id="SSF89095">
    <property type="entry name" value="GatB/YqeY motif"/>
    <property type="match status" value="1"/>
</dbReference>
<dbReference type="SMART" id="SM00845">
    <property type="entry name" value="GatB_Yqey"/>
    <property type="match status" value="1"/>
</dbReference>
<keyword evidence="6 9" id="KW-0496">Mitochondrion</keyword>
<dbReference type="NCBIfam" id="NF004014">
    <property type="entry name" value="PRK05477.1-4"/>
    <property type="match status" value="1"/>
</dbReference>
<evidence type="ECO:0000256" key="4">
    <source>
        <dbReference type="ARBA" id="ARBA00022840"/>
    </source>
</evidence>
<evidence type="ECO:0000256" key="8">
    <source>
        <dbReference type="ARBA" id="ARBA00047913"/>
    </source>
</evidence>
<evidence type="ECO:0000256" key="6">
    <source>
        <dbReference type="ARBA" id="ARBA00023128"/>
    </source>
</evidence>
<dbReference type="PROSITE" id="PS01234">
    <property type="entry name" value="GATB"/>
    <property type="match status" value="1"/>
</dbReference>
<dbReference type="SUPFAM" id="SSF55931">
    <property type="entry name" value="Glutamine synthetase/guanido kinase"/>
    <property type="match status" value="1"/>
</dbReference>
<dbReference type="GO" id="GO:0009507">
    <property type="term" value="C:chloroplast"/>
    <property type="evidence" value="ECO:0007669"/>
    <property type="project" value="UniProtKB-SubCell"/>
</dbReference>
<evidence type="ECO:0000256" key="7">
    <source>
        <dbReference type="ARBA" id="ARBA00047380"/>
    </source>
</evidence>
<evidence type="ECO:0000256" key="5">
    <source>
        <dbReference type="ARBA" id="ARBA00022917"/>
    </source>
</evidence>